<dbReference type="AlphaFoldDB" id="A0A517LLP2"/>
<keyword evidence="2" id="KW-1185">Reference proteome</keyword>
<organism evidence="1 2">
    <name type="scientific">Venturia effusa</name>
    <dbReference type="NCBI Taxonomy" id="50376"/>
    <lineage>
        <taxon>Eukaryota</taxon>
        <taxon>Fungi</taxon>
        <taxon>Dikarya</taxon>
        <taxon>Ascomycota</taxon>
        <taxon>Pezizomycotina</taxon>
        <taxon>Dothideomycetes</taxon>
        <taxon>Pleosporomycetidae</taxon>
        <taxon>Venturiales</taxon>
        <taxon>Venturiaceae</taxon>
        <taxon>Venturia</taxon>
    </lineage>
</organism>
<protein>
    <submittedName>
        <fullName evidence="1">Uncharacterized protein</fullName>
    </submittedName>
</protein>
<accession>A0A517LLP2</accession>
<dbReference type="EMBL" id="CP042199">
    <property type="protein sequence ID" value="QDS76554.1"/>
    <property type="molecule type" value="Genomic_DNA"/>
</dbReference>
<evidence type="ECO:0000313" key="2">
    <source>
        <dbReference type="Proteomes" id="UP000316270"/>
    </source>
</evidence>
<reference evidence="1 2" key="1">
    <citation type="submission" date="2019-07" db="EMBL/GenBank/DDBJ databases">
        <title>Finished genome of Venturia effusa.</title>
        <authorList>
            <person name="Young C.A."/>
            <person name="Cox M.P."/>
            <person name="Ganley A.R.D."/>
            <person name="David W.J."/>
        </authorList>
    </citation>
    <scope>NUCLEOTIDE SEQUENCE [LARGE SCALE GENOMIC DNA]</scope>
    <source>
        <strain evidence="2">albino</strain>
    </source>
</reference>
<name>A0A517LLP2_9PEZI</name>
<dbReference type="OrthoDB" id="10509044at2759"/>
<dbReference type="Proteomes" id="UP000316270">
    <property type="component" value="Chromosome 15"/>
</dbReference>
<evidence type="ECO:0000313" key="1">
    <source>
        <dbReference type="EMBL" id="QDS76554.1"/>
    </source>
</evidence>
<proteinExistence type="predicted"/>
<sequence>MSAFGAGNKTPSTYIPKSGFVPETHYDPFYGPNEEEDFILRVKDEQHAASMESRNSGVKKTHIDEIKPDCTKYEPQNVAEADTLVFSRIQIMPRRATVSALRFDSFGNVADVSLVVYNLQRQLKIELNDAERLNTIKSLTPEEQEMAYGVAGRDVKQLERNYGEEEGPVREIINILVLERQQKGSDSEEALFDIEV</sequence>
<gene>
    <name evidence="1" type="ORF">FKW77_006461</name>
</gene>